<dbReference type="Pfam" id="PF00067">
    <property type="entry name" value="p450"/>
    <property type="match status" value="1"/>
</dbReference>
<protein>
    <submittedName>
        <fullName evidence="7">Uncharacterized protein</fullName>
    </submittedName>
</protein>
<dbReference type="SUPFAM" id="SSF48264">
    <property type="entry name" value="Cytochrome P450"/>
    <property type="match status" value="1"/>
</dbReference>
<dbReference type="InterPro" id="IPR002401">
    <property type="entry name" value="Cyt_P450_E_grp-I"/>
</dbReference>
<evidence type="ECO:0000256" key="3">
    <source>
        <dbReference type="ARBA" id="ARBA00022617"/>
    </source>
</evidence>
<dbReference type="GO" id="GO:0008392">
    <property type="term" value="F:arachidonate epoxygenase activity"/>
    <property type="evidence" value="ECO:0007669"/>
    <property type="project" value="TreeGrafter"/>
</dbReference>
<dbReference type="PANTHER" id="PTHR24300">
    <property type="entry name" value="CYTOCHROME P450 508A4-RELATED"/>
    <property type="match status" value="1"/>
</dbReference>
<feature type="transmembrane region" description="Helical" evidence="6">
    <location>
        <begin position="12"/>
        <end position="30"/>
    </location>
</feature>
<proteinExistence type="inferred from homology"/>
<feature type="transmembrane region" description="Helical" evidence="6">
    <location>
        <begin position="210"/>
        <end position="234"/>
    </location>
</feature>
<dbReference type="GO" id="GO:0016712">
    <property type="term" value="F:oxidoreductase activity, acting on paired donors, with incorporation or reduction of molecular oxygen, reduced flavin or flavoprotein as one donor, and incorporation of one atom of oxygen"/>
    <property type="evidence" value="ECO:0007669"/>
    <property type="project" value="TreeGrafter"/>
</dbReference>
<dbReference type="GO" id="GO:0019373">
    <property type="term" value="P:epoxygenase P450 pathway"/>
    <property type="evidence" value="ECO:0007669"/>
    <property type="project" value="TreeGrafter"/>
</dbReference>
<dbReference type="Proteomes" id="UP000314987">
    <property type="component" value="Unassembled WGS sequence"/>
</dbReference>
<keyword evidence="6" id="KW-0472">Membrane</keyword>
<comment type="cofactor">
    <cofactor evidence="1">
        <name>heme</name>
        <dbReference type="ChEBI" id="CHEBI:30413"/>
    </cofactor>
</comment>
<evidence type="ECO:0000256" key="5">
    <source>
        <dbReference type="ARBA" id="ARBA00023004"/>
    </source>
</evidence>
<dbReference type="Gene3D" id="1.10.630.10">
    <property type="entry name" value="Cytochrome P450"/>
    <property type="match status" value="1"/>
</dbReference>
<dbReference type="AlphaFoldDB" id="A0A4X2K6T4"/>
<keyword evidence="5" id="KW-0408">Iron</keyword>
<evidence type="ECO:0000313" key="8">
    <source>
        <dbReference type="Proteomes" id="UP000314987"/>
    </source>
</evidence>
<dbReference type="Ensembl" id="ENSVURT00010005616.1">
    <property type="protein sequence ID" value="ENSVURP00010004957.1"/>
    <property type="gene ID" value="ENSVURG00010003911.1"/>
</dbReference>
<reference evidence="8" key="1">
    <citation type="submission" date="2018-12" db="EMBL/GenBank/DDBJ databases">
        <authorList>
            <person name="Yazar S."/>
        </authorList>
    </citation>
    <scope>NUCLEOTIDE SEQUENCE [LARGE SCALE GENOMIC DNA]</scope>
</reference>
<evidence type="ECO:0000256" key="4">
    <source>
        <dbReference type="ARBA" id="ARBA00022723"/>
    </source>
</evidence>
<dbReference type="GO" id="GO:0006805">
    <property type="term" value="P:xenobiotic metabolic process"/>
    <property type="evidence" value="ECO:0007669"/>
    <property type="project" value="TreeGrafter"/>
</dbReference>
<reference evidence="7" key="2">
    <citation type="submission" date="2025-08" db="UniProtKB">
        <authorList>
            <consortium name="Ensembl"/>
        </authorList>
    </citation>
    <scope>IDENTIFICATION</scope>
</reference>
<dbReference type="STRING" id="29139.ENSVURP00010004957"/>
<evidence type="ECO:0000256" key="6">
    <source>
        <dbReference type="SAM" id="Phobius"/>
    </source>
</evidence>
<keyword evidence="6" id="KW-0812">Transmembrane</keyword>
<reference evidence="7" key="3">
    <citation type="submission" date="2025-09" db="UniProtKB">
        <authorList>
            <consortium name="Ensembl"/>
        </authorList>
    </citation>
    <scope>IDENTIFICATION</scope>
</reference>
<dbReference type="GO" id="GO:0005737">
    <property type="term" value="C:cytoplasm"/>
    <property type="evidence" value="ECO:0007669"/>
    <property type="project" value="TreeGrafter"/>
</dbReference>
<dbReference type="InterPro" id="IPR050182">
    <property type="entry name" value="Cytochrome_P450_fam2"/>
</dbReference>
<evidence type="ECO:0000313" key="7">
    <source>
        <dbReference type="Ensembl" id="ENSVURP00010004957.1"/>
    </source>
</evidence>
<evidence type="ECO:0000256" key="2">
    <source>
        <dbReference type="ARBA" id="ARBA00010617"/>
    </source>
</evidence>
<feature type="transmembrane region" description="Helical" evidence="6">
    <location>
        <begin position="162"/>
        <end position="186"/>
    </location>
</feature>
<accession>A0A4X2K6T4</accession>
<dbReference type="PANTHER" id="PTHR24300:SF180">
    <property type="entry name" value="CYTOCHROME P450 2A6"/>
    <property type="match status" value="1"/>
</dbReference>
<keyword evidence="4" id="KW-0479">Metal-binding</keyword>
<dbReference type="GeneTree" id="ENSGT00940000154117"/>
<sequence>VSATSTVLASGLLLWALFFCLSALVVLSVWRQRKACSSLPPGPTPLPFIGNYLQLNTEQMYDSFMKIGEKFGPVFTVHLGPRTVVVLTGFEAVKEALVDQAEEFSGRGEQATFDWLFKGFGECLGRDPHTQLSPGQYGLLQAAAQGSSMNYHLLFPPLPHPIIACLNCLLVSFLIYFSIFVSPFLFHSPHLSPFLAVSCVSSSFFVCHYLAYFLPILVFLFIYLFISSFSFSLFL</sequence>
<dbReference type="GO" id="GO:0009804">
    <property type="term" value="P:coumarin metabolic process"/>
    <property type="evidence" value="ECO:0007669"/>
    <property type="project" value="TreeGrafter"/>
</dbReference>
<comment type="similarity">
    <text evidence="2">Belongs to the cytochrome P450 family.</text>
</comment>
<name>A0A4X2K6T4_VOMUR</name>
<keyword evidence="6" id="KW-1133">Transmembrane helix</keyword>
<dbReference type="InterPro" id="IPR036396">
    <property type="entry name" value="Cyt_P450_sf"/>
</dbReference>
<organism evidence="7 8">
    <name type="scientific">Vombatus ursinus</name>
    <name type="common">Common wombat</name>
    <dbReference type="NCBI Taxonomy" id="29139"/>
    <lineage>
        <taxon>Eukaryota</taxon>
        <taxon>Metazoa</taxon>
        <taxon>Chordata</taxon>
        <taxon>Craniata</taxon>
        <taxon>Vertebrata</taxon>
        <taxon>Euteleostomi</taxon>
        <taxon>Mammalia</taxon>
        <taxon>Metatheria</taxon>
        <taxon>Diprotodontia</taxon>
        <taxon>Vombatidae</taxon>
        <taxon>Vombatus</taxon>
    </lineage>
</organism>
<dbReference type="GO" id="GO:0020037">
    <property type="term" value="F:heme binding"/>
    <property type="evidence" value="ECO:0007669"/>
    <property type="project" value="InterPro"/>
</dbReference>
<keyword evidence="3" id="KW-0349">Heme</keyword>
<dbReference type="PRINTS" id="PR00463">
    <property type="entry name" value="EP450I"/>
</dbReference>
<dbReference type="GO" id="GO:0005506">
    <property type="term" value="F:iron ion binding"/>
    <property type="evidence" value="ECO:0007669"/>
    <property type="project" value="InterPro"/>
</dbReference>
<keyword evidence="8" id="KW-1185">Reference proteome</keyword>
<evidence type="ECO:0000256" key="1">
    <source>
        <dbReference type="ARBA" id="ARBA00001971"/>
    </source>
</evidence>
<dbReference type="InterPro" id="IPR001128">
    <property type="entry name" value="Cyt_P450"/>
</dbReference>